<feature type="transmembrane region" description="Helical" evidence="8">
    <location>
        <begin position="15"/>
        <end position="37"/>
    </location>
</feature>
<dbReference type="PANTHER" id="PTHR43386">
    <property type="entry name" value="OLIGOPEPTIDE TRANSPORT SYSTEM PERMEASE PROTEIN APPC"/>
    <property type="match status" value="1"/>
</dbReference>
<keyword evidence="4" id="KW-0997">Cell inner membrane</keyword>
<name>A0A085JFB2_9GAMM</name>
<protein>
    <submittedName>
        <fullName evidence="10">Transporter</fullName>
    </submittedName>
</protein>
<evidence type="ECO:0000256" key="3">
    <source>
        <dbReference type="ARBA" id="ARBA00022475"/>
    </source>
</evidence>
<dbReference type="Pfam" id="PF00528">
    <property type="entry name" value="BPD_transp_1"/>
    <property type="match status" value="1"/>
</dbReference>
<accession>A0A085JFB2</accession>
<evidence type="ECO:0000256" key="4">
    <source>
        <dbReference type="ARBA" id="ARBA00022519"/>
    </source>
</evidence>
<keyword evidence="11" id="KW-1185">Reference proteome</keyword>
<evidence type="ECO:0000256" key="7">
    <source>
        <dbReference type="ARBA" id="ARBA00023136"/>
    </source>
</evidence>
<dbReference type="InterPro" id="IPR050366">
    <property type="entry name" value="BP-dependent_transpt_permease"/>
</dbReference>
<dbReference type="InterPro" id="IPR035906">
    <property type="entry name" value="MetI-like_sf"/>
</dbReference>
<keyword evidence="2 8" id="KW-0813">Transport</keyword>
<evidence type="ECO:0000313" key="10">
    <source>
        <dbReference type="EMBL" id="KFD19158.1"/>
    </source>
</evidence>
<dbReference type="EMBL" id="JMPR01000033">
    <property type="protein sequence ID" value="KFD19158.1"/>
    <property type="molecule type" value="Genomic_DNA"/>
</dbReference>
<proteinExistence type="inferred from homology"/>
<evidence type="ECO:0000259" key="9">
    <source>
        <dbReference type="PROSITE" id="PS50928"/>
    </source>
</evidence>
<keyword evidence="3" id="KW-1003">Cell membrane</keyword>
<gene>
    <name evidence="10" type="ORF">GTPT_1944</name>
</gene>
<dbReference type="SUPFAM" id="SSF161098">
    <property type="entry name" value="MetI-like"/>
    <property type="match status" value="1"/>
</dbReference>
<evidence type="ECO:0000256" key="8">
    <source>
        <dbReference type="RuleBase" id="RU363032"/>
    </source>
</evidence>
<evidence type="ECO:0000256" key="2">
    <source>
        <dbReference type="ARBA" id="ARBA00022448"/>
    </source>
</evidence>
<feature type="transmembrane region" description="Helical" evidence="8">
    <location>
        <begin position="124"/>
        <end position="148"/>
    </location>
</feature>
<feature type="transmembrane region" description="Helical" evidence="8">
    <location>
        <begin position="200"/>
        <end position="219"/>
    </location>
</feature>
<organism evidence="10 11">
    <name type="scientific">Tatumella ptyseos ATCC 33301</name>
    <dbReference type="NCBI Taxonomy" id="1005995"/>
    <lineage>
        <taxon>Bacteria</taxon>
        <taxon>Pseudomonadati</taxon>
        <taxon>Pseudomonadota</taxon>
        <taxon>Gammaproteobacteria</taxon>
        <taxon>Enterobacterales</taxon>
        <taxon>Erwiniaceae</taxon>
        <taxon>Tatumella</taxon>
    </lineage>
</organism>
<dbReference type="AlphaFoldDB" id="A0A085JFB2"/>
<comment type="similarity">
    <text evidence="8">Belongs to the binding-protein-dependent transport system permease family.</text>
</comment>
<feature type="transmembrane region" description="Helical" evidence="8">
    <location>
        <begin position="77"/>
        <end position="104"/>
    </location>
</feature>
<keyword evidence="5 8" id="KW-0812">Transmembrane</keyword>
<feature type="domain" description="ABC transmembrane type-1" evidence="9">
    <location>
        <begin position="75"/>
        <end position="264"/>
    </location>
</feature>
<evidence type="ECO:0000256" key="1">
    <source>
        <dbReference type="ARBA" id="ARBA00004429"/>
    </source>
</evidence>
<dbReference type="PANTHER" id="PTHR43386:SF25">
    <property type="entry name" value="PEPTIDE ABC TRANSPORTER PERMEASE PROTEIN"/>
    <property type="match status" value="1"/>
</dbReference>
<dbReference type="Pfam" id="PF12911">
    <property type="entry name" value="OppC_N"/>
    <property type="match status" value="1"/>
</dbReference>
<dbReference type="InterPro" id="IPR000515">
    <property type="entry name" value="MetI-like"/>
</dbReference>
<dbReference type="eggNOG" id="COG1173">
    <property type="taxonomic scope" value="Bacteria"/>
</dbReference>
<dbReference type="PROSITE" id="PS50928">
    <property type="entry name" value="ABC_TM1"/>
    <property type="match status" value="1"/>
</dbReference>
<keyword evidence="6 8" id="KW-1133">Transmembrane helix</keyword>
<evidence type="ECO:0000313" key="11">
    <source>
        <dbReference type="Proteomes" id="UP000028602"/>
    </source>
</evidence>
<evidence type="ECO:0000256" key="5">
    <source>
        <dbReference type="ARBA" id="ARBA00022692"/>
    </source>
</evidence>
<keyword evidence="7 8" id="KW-0472">Membrane</keyword>
<comment type="subcellular location">
    <subcellularLocation>
        <location evidence="1">Cell inner membrane</location>
        <topology evidence="1">Multi-pass membrane protein</topology>
    </subcellularLocation>
    <subcellularLocation>
        <location evidence="8">Cell membrane</location>
        <topology evidence="8">Multi-pass membrane protein</topology>
    </subcellularLocation>
</comment>
<dbReference type="Gene3D" id="1.10.3720.10">
    <property type="entry name" value="MetI-like"/>
    <property type="match status" value="1"/>
</dbReference>
<dbReference type="GO" id="GO:0055085">
    <property type="term" value="P:transmembrane transport"/>
    <property type="evidence" value="ECO:0007669"/>
    <property type="project" value="InterPro"/>
</dbReference>
<sequence>MSFKESEKMPALKPVAVLGLTGLTLFILIAIFAPWLAPFDPDKIVGGAWQAPDARLLLGTDNLGRDLLSRMIWGTRVSLGITLIATLLAFAVGCSLGFIAGLTGGWLDQLISRVNDMIMAVPTLIFALIVLAVLPKTMITLTLVLGLLESTRVLRVARSLAEEVGVMEFVDVARLRGESMAWILWRVVLPNVRQTLVAEFGLRFIFILLFLSALSFLGLGVQPPTADWGGLARDNKDGILFGVWAALVPGVAIALLSLSINSVADWLMSAQTRRWGGAHG</sequence>
<dbReference type="CDD" id="cd06261">
    <property type="entry name" value="TM_PBP2"/>
    <property type="match status" value="1"/>
</dbReference>
<dbReference type="Proteomes" id="UP000028602">
    <property type="component" value="Unassembled WGS sequence"/>
</dbReference>
<evidence type="ECO:0000256" key="6">
    <source>
        <dbReference type="ARBA" id="ARBA00022989"/>
    </source>
</evidence>
<dbReference type="InterPro" id="IPR025966">
    <property type="entry name" value="OppC_N"/>
</dbReference>
<reference evidence="10 11" key="1">
    <citation type="submission" date="2014-05" db="EMBL/GenBank/DDBJ databases">
        <title>ATOL: Assembling a taxonomically balanced genome-scale reconstruction of the evolutionary history of the Enterobacteriaceae.</title>
        <authorList>
            <person name="Plunkett G.III."/>
            <person name="Neeno-Eckwall E.C."/>
            <person name="Glasner J.D."/>
            <person name="Perna N.T."/>
        </authorList>
    </citation>
    <scope>NUCLEOTIDE SEQUENCE [LARGE SCALE GENOMIC DNA]</scope>
    <source>
        <strain evidence="10 11">ATCC 33301</strain>
    </source>
</reference>
<dbReference type="GO" id="GO:0005886">
    <property type="term" value="C:plasma membrane"/>
    <property type="evidence" value="ECO:0007669"/>
    <property type="project" value="UniProtKB-SubCell"/>
</dbReference>
<feature type="transmembrane region" description="Helical" evidence="8">
    <location>
        <begin position="239"/>
        <end position="264"/>
    </location>
</feature>
<comment type="caution">
    <text evidence="10">The sequence shown here is derived from an EMBL/GenBank/DDBJ whole genome shotgun (WGS) entry which is preliminary data.</text>
</comment>